<comment type="similarity">
    <text evidence="1">Belongs to the peptidase C19 family.</text>
</comment>
<gene>
    <name evidence="5" type="ORF">FKW77_001004</name>
</gene>
<dbReference type="GO" id="GO:0005829">
    <property type="term" value="C:cytosol"/>
    <property type="evidence" value="ECO:0007669"/>
    <property type="project" value="TreeGrafter"/>
</dbReference>
<keyword evidence="1" id="KW-0833">Ubl conjugation pathway</keyword>
<evidence type="ECO:0000256" key="1">
    <source>
        <dbReference type="RuleBase" id="RU366025"/>
    </source>
</evidence>
<dbReference type="AlphaFoldDB" id="A0A517LI19"/>
<feature type="region of interest" description="Disordered" evidence="2">
    <location>
        <begin position="188"/>
        <end position="213"/>
    </location>
</feature>
<name>A0A517LI19_9PEZI</name>
<dbReference type="CDD" id="cd02662">
    <property type="entry name" value="Peptidase_C19F"/>
    <property type="match status" value="1"/>
</dbReference>
<dbReference type="Pfam" id="PF00443">
    <property type="entry name" value="UCH"/>
    <property type="match status" value="1"/>
</dbReference>
<dbReference type="GO" id="GO:0004843">
    <property type="term" value="F:cysteine-type deubiquitinase activity"/>
    <property type="evidence" value="ECO:0007669"/>
    <property type="project" value="UniProtKB-UniRule"/>
</dbReference>
<dbReference type="GO" id="GO:0005634">
    <property type="term" value="C:nucleus"/>
    <property type="evidence" value="ECO:0007669"/>
    <property type="project" value="TreeGrafter"/>
</dbReference>
<comment type="catalytic activity">
    <reaction evidence="1">
        <text>Thiol-dependent hydrolysis of ester, thioester, amide, peptide and isopeptide bonds formed by the C-terminal Gly of ubiquitin (a 76-residue protein attached to proteins as an intracellular targeting signal).</text>
        <dbReference type="EC" id="3.4.19.12"/>
    </reaction>
</comment>
<proteinExistence type="inferred from homology"/>
<keyword evidence="1" id="KW-0645">Protease</keyword>
<dbReference type="OrthoDB" id="2248014at2759"/>
<dbReference type="PANTHER" id="PTHR24006">
    <property type="entry name" value="UBIQUITIN CARBOXYL-TERMINAL HYDROLASE"/>
    <property type="match status" value="1"/>
</dbReference>
<dbReference type="InterPro" id="IPR018200">
    <property type="entry name" value="USP_CS"/>
</dbReference>
<evidence type="ECO:0000256" key="3">
    <source>
        <dbReference type="SAM" id="Phobius"/>
    </source>
</evidence>
<dbReference type="Gene3D" id="3.90.70.10">
    <property type="entry name" value="Cysteine proteinases"/>
    <property type="match status" value="1"/>
</dbReference>
<feature type="domain" description="USP" evidence="4">
    <location>
        <begin position="49"/>
        <end position="655"/>
    </location>
</feature>
<dbReference type="InterPro" id="IPR038765">
    <property type="entry name" value="Papain-like_cys_pep_sf"/>
</dbReference>
<feature type="compositionally biased region" description="Low complexity" evidence="2">
    <location>
        <begin position="541"/>
        <end position="558"/>
    </location>
</feature>
<evidence type="ECO:0000313" key="6">
    <source>
        <dbReference type="Proteomes" id="UP000316270"/>
    </source>
</evidence>
<keyword evidence="1" id="KW-0378">Hydrolase</keyword>
<dbReference type="Proteomes" id="UP000316270">
    <property type="component" value="Chromosome 13"/>
</dbReference>
<dbReference type="PANTHER" id="PTHR24006:SF904">
    <property type="entry name" value="UBIQUITIN CARBOXYL-TERMINAL HYDROLASE 16"/>
    <property type="match status" value="1"/>
</dbReference>
<feature type="region of interest" description="Disordered" evidence="2">
    <location>
        <begin position="228"/>
        <end position="247"/>
    </location>
</feature>
<dbReference type="STRING" id="50376.A0A517LI19"/>
<keyword evidence="1" id="KW-0788">Thiol protease</keyword>
<feature type="transmembrane region" description="Helical" evidence="3">
    <location>
        <begin position="12"/>
        <end position="32"/>
    </location>
</feature>
<protein>
    <recommendedName>
        <fullName evidence="1">Ubiquitin carboxyl-terminal hydrolase</fullName>
        <ecNumber evidence="1">3.4.19.12</ecNumber>
    </recommendedName>
</protein>
<evidence type="ECO:0000256" key="2">
    <source>
        <dbReference type="SAM" id="MobiDB-lite"/>
    </source>
</evidence>
<keyword evidence="3" id="KW-0812">Transmembrane</keyword>
<evidence type="ECO:0000259" key="4">
    <source>
        <dbReference type="PROSITE" id="PS50235"/>
    </source>
</evidence>
<dbReference type="GO" id="GO:0006508">
    <property type="term" value="P:proteolysis"/>
    <property type="evidence" value="ECO:0007669"/>
    <property type="project" value="UniProtKB-KW"/>
</dbReference>
<feature type="compositionally biased region" description="Low complexity" evidence="2">
    <location>
        <begin position="515"/>
        <end position="526"/>
    </location>
</feature>
<dbReference type="SUPFAM" id="SSF54001">
    <property type="entry name" value="Cysteine proteinases"/>
    <property type="match status" value="1"/>
</dbReference>
<organism evidence="5 6">
    <name type="scientific">Venturia effusa</name>
    <dbReference type="NCBI Taxonomy" id="50376"/>
    <lineage>
        <taxon>Eukaryota</taxon>
        <taxon>Fungi</taxon>
        <taxon>Dikarya</taxon>
        <taxon>Ascomycota</taxon>
        <taxon>Pezizomycotina</taxon>
        <taxon>Dothideomycetes</taxon>
        <taxon>Pleosporomycetidae</taxon>
        <taxon>Venturiales</taxon>
        <taxon>Venturiaceae</taxon>
        <taxon>Venturia</taxon>
    </lineage>
</organism>
<keyword evidence="3" id="KW-1133">Transmembrane helix</keyword>
<dbReference type="PROSITE" id="PS00973">
    <property type="entry name" value="USP_2"/>
    <property type="match status" value="1"/>
</dbReference>
<dbReference type="GO" id="GO:0016579">
    <property type="term" value="P:protein deubiquitination"/>
    <property type="evidence" value="ECO:0007669"/>
    <property type="project" value="InterPro"/>
</dbReference>
<dbReference type="InterPro" id="IPR028889">
    <property type="entry name" value="USP"/>
</dbReference>
<accession>A0A517LI19</accession>
<keyword evidence="6" id="KW-1185">Reference proteome</keyword>
<dbReference type="PROSITE" id="PS00972">
    <property type="entry name" value="USP_1"/>
    <property type="match status" value="1"/>
</dbReference>
<keyword evidence="3" id="KW-0472">Membrane</keyword>
<feature type="region of interest" description="Disordered" evidence="2">
    <location>
        <begin position="489"/>
        <end position="596"/>
    </location>
</feature>
<sequence length="662" mass="72754">MPEKPLTIATYAAGASLAAITLVYVFGPTFFLDGEGSPGLKPSTRRPVVGLLNPANDCFINSVLQALAGLPDLRKYLIRELHRRKLDGSDVYKITAEDVDDRGTGVDAKLSKLEGLRAGIVTQALKDILDKLNERPIYKKSISAQDFVAALEYAFHTRISRQQQDAQEFLQVVTERLCDEYHAGLKARQRARSRSMSGPLSVQGEKTPPVTPKEFILEMPPTSLVTEDKPEKELDLTPVTSPSPPSLEEAITVTDDELPEEEGFPFEGKLESHIECQHCHFKPKPSESNFVTLTLAVPQKSSTTLNHCFDGMFRVETIDDFKCDRCRLEHALSDKKRLLASETDAATRAALESDMEKIQIALEEDPETPPEGVHLPDLKLAPARQIQRHMRISAFPKILGVHLSRSMYSATSLSQKNMAKVTFPETLPLGGILNQRKYRLLGVVTHKGGHNSGHYETFRRQVTSKPFSTPHSFGAEGVYSQSVNGSAIPSAVQSPRLGAQSTEERRSNRGAGKRSSGLSSVLSPTSEDAGPSPFSTPNLASPSEMSLSSRSSFSISGSMRRKSKPPPSSAPKEKGEVIESTSPTESAAPGTGVRLSTVSSKIVPGVLSEKARAKRKAKKRDNLWWRVSDDKVKESKTTEVLGMQKEVYLLFYELTREGEDDE</sequence>
<evidence type="ECO:0000313" key="5">
    <source>
        <dbReference type="EMBL" id="QDS75277.1"/>
    </source>
</evidence>
<dbReference type="InterPro" id="IPR050164">
    <property type="entry name" value="Peptidase_C19"/>
</dbReference>
<dbReference type="EC" id="3.4.19.12" evidence="1"/>
<dbReference type="PROSITE" id="PS50235">
    <property type="entry name" value="USP_3"/>
    <property type="match status" value="1"/>
</dbReference>
<dbReference type="EMBL" id="CP042197">
    <property type="protein sequence ID" value="QDS75277.1"/>
    <property type="molecule type" value="Genomic_DNA"/>
</dbReference>
<dbReference type="InterPro" id="IPR001394">
    <property type="entry name" value="Peptidase_C19_UCH"/>
</dbReference>
<reference evidence="5 6" key="1">
    <citation type="submission" date="2019-07" db="EMBL/GenBank/DDBJ databases">
        <title>Finished genome of Venturia effusa.</title>
        <authorList>
            <person name="Young C.A."/>
            <person name="Cox M.P."/>
            <person name="Ganley A.R.D."/>
            <person name="David W.J."/>
        </authorList>
    </citation>
    <scope>NUCLEOTIDE SEQUENCE [LARGE SCALE GENOMIC DNA]</scope>
    <source>
        <strain evidence="6">albino</strain>
    </source>
</reference>